<dbReference type="PANTHER" id="PTHR24365:SF521">
    <property type="entry name" value="TOLL-LIKE RECEPTOR 4"/>
    <property type="match status" value="1"/>
</dbReference>
<proteinExistence type="inferred from homology"/>
<evidence type="ECO:0000259" key="16">
    <source>
        <dbReference type="SMART" id="SM00082"/>
    </source>
</evidence>
<dbReference type="EMBL" id="DYDO01000006">
    <property type="protein sequence ID" value="DBA23522.1"/>
    <property type="molecule type" value="Genomic_DNA"/>
</dbReference>
<keyword evidence="10 15" id="KW-1133">Transmembrane helix</keyword>
<dbReference type="GO" id="GO:0005886">
    <property type="term" value="C:plasma membrane"/>
    <property type="evidence" value="ECO:0007669"/>
    <property type="project" value="UniProtKB-SubCell"/>
</dbReference>
<evidence type="ECO:0000256" key="12">
    <source>
        <dbReference type="ARBA" id="ARBA00023170"/>
    </source>
</evidence>
<evidence type="ECO:0000256" key="14">
    <source>
        <dbReference type="ARBA" id="ARBA00023198"/>
    </source>
</evidence>
<keyword evidence="11 15" id="KW-0472">Membrane</keyword>
<keyword evidence="4" id="KW-0399">Innate immunity</keyword>
<dbReference type="Pfam" id="PF13855">
    <property type="entry name" value="LRR_8"/>
    <property type="match status" value="2"/>
</dbReference>
<dbReference type="GO" id="GO:0050829">
    <property type="term" value="P:defense response to Gram-negative bacterium"/>
    <property type="evidence" value="ECO:0007669"/>
    <property type="project" value="TreeGrafter"/>
</dbReference>
<gene>
    <name evidence="17" type="ORF">GDO54_014431</name>
</gene>
<keyword evidence="18" id="KW-1185">Reference proteome</keyword>
<evidence type="ECO:0000313" key="17">
    <source>
        <dbReference type="EMBL" id="DBA23522.1"/>
    </source>
</evidence>
<dbReference type="SMART" id="SM00082">
    <property type="entry name" value="LRRCT"/>
    <property type="match status" value="1"/>
</dbReference>
<dbReference type="PROSITE" id="PS51450">
    <property type="entry name" value="LRR"/>
    <property type="match status" value="1"/>
</dbReference>
<dbReference type="GO" id="GO:0006954">
    <property type="term" value="P:inflammatory response"/>
    <property type="evidence" value="ECO:0007669"/>
    <property type="project" value="UniProtKB-KW"/>
</dbReference>
<evidence type="ECO:0000313" key="18">
    <source>
        <dbReference type="Proteomes" id="UP001181693"/>
    </source>
</evidence>
<feature type="transmembrane region" description="Helical" evidence="15">
    <location>
        <begin position="620"/>
        <end position="644"/>
    </location>
</feature>
<dbReference type="GO" id="GO:0001875">
    <property type="term" value="F:lipopolysaccharide immune receptor activity"/>
    <property type="evidence" value="ECO:0007669"/>
    <property type="project" value="TreeGrafter"/>
</dbReference>
<sequence length="652" mass="73440">MLYHVFSKAGEIPEELLCAEVIAGKNYDCEGLGLTKLPDNIPDSTEILDFSFNSLFAIYHFIFSRLEKLEYLDLARCGIAWIYDDAFSNNTRLNTMILTGNSILYIAENAFSGIPLQHLYLQKTFILDLELIPLNSLPNLETLHLGSNHITSIKLPDDTQVTKLKTLNFELNHISRISVEDTNILRNANNLTLILKGNNIESIDPNSFNSSNLHCLDLAGSAWNVDLSSLLKGLNGLRTKSLRIGTFTDIDIDKDVSLSDMNFLCNISMKELSFQYRTFSDESKSFPCLDKTEKIDFTFSDLKRFPGLSMNNMLKELLLNQNKFSSLCSIGSDTYPLVTHLHIAKNIETLDLGDGCLKSLTNLVYLDLSQNFFTALACCSAHFRGLDSLTNLNMSYGARFKLQNPALPETNKIEVLDFAHVALFIDKAFSPFSNLADLKVLNLSNSFIDTTNRQVFEGLQNLVFLNIERSLFQNDVLPDDNLFVNTLKLETLILAKCKLQKIEDQAFKKLKHLKNIDLSFNNLTIFSTNLFVNLTSMSLNYASNFITTIPIVLLRNISDQTTINLSYNPIDCSCSNIDFLSWYKTHSNLFVDKENTVCGSPSSLMGTSLDKVSLSCGSSLLQVTLSIVFTLITIFLVICFVRLYKKRFYSSI</sequence>
<feature type="domain" description="LRRCT" evidence="16">
    <location>
        <begin position="568"/>
        <end position="617"/>
    </location>
</feature>
<dbReference type="AlphaFoldDB" id="A0AAV3AHP3"/>
<dbReference type="GO" id="GO:0002755">
    <property type="term" value="P:MyD88-dependent toll-like receptor signaling pathway"/>
    <property type="evidence" value="ECO:0007669"/>
    <property type="project" value="TreeGrafter"/>
</dbReference>
<dbReference type="GO" id="GO:0001530">
    <property type="term" value="F:lipopolysaccharide binding"/>
    <property type="evidence" value="ECO:0007669"/>
    <property type="project" value="TreeGrafter"/>
</dbReference>
<evidence type="ECO:0000256" key="1">
    <source>
        <dbReference type="ARBA" id="ARBA00004251"/>
    </source>
</evidence>
<evidence type="ECO:0000256" key="7">
    <source>
        <dbReference type="ARBA" id="ARBA00022729"/>
    </source>
</evidence>
<evidence type="ECO:0000256" key="13">
    <source>
        <dbReference type="ARBA" id="ARBA00023180"/>
    </source>
</evidence>
<evidence type="ECO:0000256" key="8">
    <source>
        <dbReference type="ARBA" id="ARBA00022737"/>
    </source>
</evidence>
<dbReference type="SMART" id="SM00369">
    <property type="entry name" value="LRR_TYP"/>
    <property type="match status" value="9"/>
</dbReference>
<evidence type="ECO:0000256" key="4">
    <source>
        <dbReference type="ARBA" id="ARBA00022588"/>
    </source>
</evidence>
<dbReference type="Gene3D" id="3.80.10.10">
    <property type="entry name" value="Ribonuclease Inhibitor"/>
    <property type="match status" value="1"/>
</dbReference>
<evidence type="ECO:0000256" key="10">
    <source>
        <dbReference type="ARBA" id="ARBA00022989"/>
    </source>
</evidence>
<organism evidence="17 18">
    <name type="scientific">Pyxicephalus adspersus</name>
    <name type="common">African bullfrog</name>
    <dbReference type="NCBI Taxonomy" id="30357"/>
    <lineage>
        <taxon>Eukaryota</taxon>
        <taxon>Metazoa</taxon>
        <taxon>Chordata</taxon>
        <taxon>Craniata</taxon>
        <taxon>Vertebrata</taxon>
        <taxon>Euteleostomi</taxon>
        <taxon>Amphibia</taxon>
        <taxon>Batrachia</taxon>
        <taxon>Anura</taxon>
        <taxon>Neobatrachia</taxon>
        <taxon>Ranoidea</taxon>
        <taxon>Pyxicephalidae</taxon>
        <taxon>Pyxicephalinae</taxon>
        <taxon>Pyxicephalus</taxon>
    </lineage>
</organism>
<keyword evidence="3" id="KW-1003">Cell membrane</keyword>
<dbReference type="InterPro" id="IPR001611">
    <property type="entry name" value="Leu-rich_rpt"/>
</dbReference>
<keyword evidence="8" id="KW-0677">Repeat</keyword>
<dbReference type="GO" id="GO:0045087">
    <property type="term" value="P:innate immune response"/>
    <property type="evidence" value="ECO:0007669"/>
    <property type="project" value="UniProtKB-KW"/>
</dbReference>
<evidence type="ECO:0000256" key="5">
    <source>
        <dbReference type="ARBA" id="ARBA00022614"/>
    </source>
</evidence>
<keyword evidence="9" id="KW-0391">Immunity</keyword>
<reference evidence="17" key="1">
    <citation type="thesis" date="2020" institute="ProQuest LLC" country="789 East Eisenhower Parkway, Ann Arbor, MI, USA">
        <title>Comparative Genomics and Chromosome Evolution.</title>
        <authorList>
            <person name="Mudd A.B."/>
        </authorList>
    </citation>
    <scope>NUCLEOTIDE SEQUENCE</scope>
    <source>
        <strain evidence="17">1538</strain>
        <tissue evidence="17">Blood</tissue>
    </source>
</reference>
<evidence type="ECO:0000256" key="3">
    <source>
        <dbReference type="ARBA" id="ARBA00022475"/>
    </source>
</evidence>
<dbReference type="SUPFAM" id="SSF52058">
    <property type="entry name" value="L domain-like"/>
    <property type="match status" value="2"/>
</dbReference>
<keyword evidence="12" id="KW-0675">Receptor</keyword>
<evidence type="ECO:0000256" key="15">
    <source>
        <dbReference type="SAM" id="Phobius"/>
    </source>
</evidence>
<keyword evidence="7" id="KW-0732">Signal</keyword>
<dbReference type="Proteomes" id="UP001181693">
    <property type="component" value="Unassembled WGS sequence"/>
</dbReference>
<keyword evidence="14" id="KW-0395">Inflammatory response</keyword>
<evidence type="ECO:0000256" key="11">
    <source>
        <dbReference type="ARBA" id="ARBA00023136"/>
    </source>
</evidence>
<comment type="caution">
    <text evidence="17">The sequence shown here is derived from an EMBL/GenBank/DDBJ whole genome shotgun (WGS) entry which is preliminary data.</text>
</comment>
<evidence type="ECO:0000256" key="6">
    <source>
        <dbReference type="ARBA" id="ARBA00022692"/>
    </source>
</evidence>
<dbReference type="PANTHER" id="PTHR24365">
    <property type="entry name" value="TOLL-LIKE RECEPTOR"/>
    <property type="match status" value="1"/>
</dbReference>
<dbReference type="InterPro" id="IPR000483">
    <property type="entry name" value="Cys-rich_flank_reg_C"/>
</dbReference>
<dbReference type="GO" id="GO:0034142">
    <property type="term" value="P:toll-like receptor 4 signaling pathway"/>
    <property type="evidence" value="ECO:0007669"/>
    <property type="project" value="TreeGrafter"/>
</dbReference>
<keyword evidence="5" id="KW-0433">Leucine-rich repeat</keyword>
<keyword evidence="13" id="KW-0325">Glycoprotein</keyword>
<accession>A0AAV3AHP3</accession>
<evidence type="ECO:0000256" key="9">
    <source>
        <dbReference type="ARBA" id="ARBA00022859"/>
    </source>
</evidence>
<dbReference type="InterPro" id="IPR032675">
    <property type="entry name" value="LRR_dom_sf"/>
</dbReference>
<comment type="subcellular location">
    <subcellularLocation>
        <location evidence="1">Cell membrane</location>
        <topology evidence="1">Single-pass type I membrane protein</topology>
    </subcellularLocation>
</comment>
<dbReference type="GO" id="GO:0046696">
    <property type="term" value="C:lipopolysaccharide receptor complex"/>
    <property type="evidence" value="ECO:0007669"/>
    <property type="project" value="TreeGrafter"/>
</dbReference>
<evidence type="ECO:0000256" key="2">
    <source>
        <dbReference type="ARBA" id="ARBA00009634"/>
    </source>
</evidence>
<comment type="similarity">
    <text evidence="2">Belongs to the Toll-like receptor family.</text>
</comment>
<dbReference type="GO" id="GO:0032497">
    <property type="term" value="P:detection of lipopolysaccharide"/>
    <property type="evidence" value="ECO:0007669"/>
    <property type="project" value="TreeGrafter"/>
</dbReference>
<name>A0AAV3AHP3_PYXAD</name>
<keyword evidence="6 15" id="KW-0812">Transmembrane</keyword>
<dbReference type="InterPro" id="IPR003591">
    <property type="entry name" value="Leu-rich_rpt_typical-subtyp"/>
</dbReference>
<protein>
    <recommendedName>
        <fullName evidence="16">LRRCT domain-containing protein</fullName>
    </recommendedName>
</protein>